<name>A0A2M7TVE9_9BACT</name>
<evidence type="ECO:0000313" key="4">
    <source>
        <dbReference type="Proteomes" id="UP000228503"/>
    </source>
</evidence>
<keyword evidence="1" id="KW-0732">Signal</keyword>
<feature type="chain" id="PRO_5014993101" description="Cohesin domain-containing protein" evidence="1">
    <location>
        <begin position="32"/>
        <end position="774"/>
    </location>
</feature>
<dbReference type="Gene3D" id="2.60.40.680">
    <property type="match status" value="1"/>
</dbReference>
<dbReference type="SUPFAM" id="SSF49384">
    <property type="entry name" value="Carbohydrate-binding domain"/>
    <property type="match status" value="1"/>
</dbReference>
<evidence type="ECO:0000259" key="2">
    <source>
        <dbReference type="Pfam" id="PF00963"/>
    </source>
</evidence>
<dbReference type="InterPro" id="IPR013783">
    <property type="entry name" value="Ig-like_fold"/>
</dbReference>
<feature type="domain" description="Cohesin" evidence="2">
    <location>
        <begin position="235"/>
        <end position="340"/>
    </location>
</feature>
<evidence type="ECO:0000256" key="1">
    <source>
        <dbReference type="SAM" id="SignalP"/>
    </source>
</evidence>
<comment type="caution">
    <text evidence="3">The sequence shown here is derived from an EMBL/GenBank/DDBJ whole genome shotgun (WGS) entry which is preliminary data.</text>
</comment>
<sequence>MATKIAKLGAALLPLALLFALLGLGQNVVQAQEAGPQLLDSETVQLVLDGQIPQVETRMASAETYPTFNIRDHWGYGSDKVQVMMNAIPTQQIDFVIINADGSNIDRSWIVTQTPRDELFQRLGSMETSAFLSSGGKLLSTWNEGVCQIGSMFVMARSVDGTSFPTIRNFATTPIYYRLVSDSNSTWRMLNPNSQEGWRIWEFSGEVEVKLSPNSQEVCAKMSWNWDYQEQAPLTLVISDTTTVVGANLIVPITFENNTGKVFSIDARLQYSPTHLAFVAIDQAGTLSSGFQYILNTQTPGQIIITGQGTQPITAESGLMLSLKFRALRAGTVPVKLAGVQVSDVLINGGQIPVIGEYGEVTVNASLWTGAVYFWNQNRQLKDVTVTLSNGTETITATTGWDGGYTAPLPTTGTWTATFSKPKSEFDRSAVSSLDAAITHQRAAQLTSFGIPFMEWSADADNRAPITSYDANRILRFVAQYVDSDAACGQWRGEEITAEVTGPTSSGHITKMWLMCDVTGNWVPDGTVRAAEAILSPAITTTVISVEPLVVRVSSDQPFSGLALQFDQNVQAVTALGFDSVQPNGGFVPLASMTGDVSSIDLTIVPMEGTEVLIIETIAIDEYAEVSGPSLTLDPNMPLPCVLDPNICTDLQVRLTVEPIEIYADQKVTITITVTNSGPPTEVATNMTNPGDLESSWDDSFAAGETKLYTTTFQLDQSFTFTATATPSRPELRPADNKDFAIVTVIEEFPVIWLQIFLPTVGGGVRPPDGGEPR</sequence>
<dbReference type="SUPFAM" id="SSF49478">
    <property type="entry name" value="Cna protein B-type domain"/>
    <property type="match status" value="1"/>
</dbReference>
<dbReference type="EMBL" id="PFOB01000075">
    <property type="protein sequence ID" value="PIZ61806.1"/>
    <property type="molecule type" value="Genomic_DNA"/>
</dbReference>
<reference evidence="4" key="1">
    <citation type="submission" date="2017-09" db="EMBL/GenBank/DDBJ databases">
        <title>Depth-based differentiation of microbial function through sediment-hosted aquifers and enrichment of novel symbionts in the deep terrestrial subsurface.</title>
        <authorList>
            <person name="Probst A.J."/>
            <person name="Ladd B."/>
            <person name="Jarett J.K."/>
            <person name="Geller-Mcgrath D.E."/>
            <person name="Sieber C.M.K."/>
            <person name="Emerson J.B."/>
            <person name="Anantharaman K."/>
            <person name="Thomas B.C."/>
            <person name="Malmstrom R."/>
            <person name="Stieglmeier M."/>
            <person name="Klingl A."/>
            <person name="Woyke T."/>
            <person name="Ryan C.M."/>
            <person name="Banfield J.F."/>
        </authorList>
    </citation>
    <scope>NUCLEOTIDE SEQUENCE [LARGE SCALE GENOMIC DNA]</scope>
</reference>
<dbReference type="GO" id="GO:0030246">
    <property type="term" value="F:carbohydrate binding"/>
    <property type="evidence" value="ECO:0007669"/>
    <property type="project" value="InterPro"/>
</dbReference>
<dbReference type="CDD" id="cd08547">
    <property type="entry name" value="Type_II_cohesin"/>
    <property type="match status" value="1"/>
</dbReference>
<proteinExistence type="predicted"/>
<dbReference type="InterPro" id="IPR002102">
    <property type="entry name" value="Cohesin_dom"/>
</dbReference>
<dbReference type="AlphaFoldDB" id="A0A2M7TVE9"/>
<dbReference type="GO" id="GO:0000272">
    <property type="term" value="P:polysaccharide catabolic process"/>
    <property type="evidence" value="ECO:0007669"/>
    <property type="project" value="InterPro"/>
</dbReference>
<protein>
    <recommendedName>
        <fullName evidence="2">Cohesin domain-containing protein</fullName>
    </recommendedName>
</protein>
<evidence type="ECO:0000313" key="3">
    <source>
        <dbReference type="EMBL" id="PIZ61806.1"/>
    </source>
</evidence>
<feature type="signal peptide" evidence="1">
    <location>
        <begin position="1"/>
        <end position="31"/>
    </location>
</feature>
<dbReference type="Proteomes" id="UP000228503">
    <property type="component" value="Unassembled WGS sequence"/>
</dbReference>
<dbReference type="Gene3D" id="2.60.40.10">
    <property type="entry name" value="Immunoglobulins"/>
    <property type="match status" value="1"/>
</dbReference>
<gene>
    <name evidence="3" type="ORF">COY16_05985</name>
</gene>
<dbReference type="Pfam" id="PF00963">
    <property type="entry name" value="Cohesin"/>
    <property type="match status" value="1"/>
</dbReference>
<dbReference type="InterPro" id="IPR008965">
    <property type="entry name" value="CBM2/CBM3_carb-bd_dom_sf"/>
</dbReference>
<accession>A0A2M7TVE9</accession>
<organism evidence="3 4">
    <name type="scientific">Candidatus Roizmanbacteria bacterium CG_4_10_14_0_2_um_filter_39_13</name>
    <dbReference type="NCBI Taxonomy" id="1974825"/>
    <lineage>
        <taxon>Bacteria</taxon>
        <taxon>Candidatus Roizmaniibacteriota</taxon>
    </lineage>
</organism>